<keyword evidence="11 14" id="KW-0482">Metalloprotease</keyword>
<accession>A0A511J6W3</accession>
<keyword evidence="8 14" id="KW-0378">Hydrolase</keyword>
<evidence type="ECO:0000256" key="12">
    <source>
        <dbReference type="ARBA" id="ARBA00023122"/>
    </source>
</evidence>
<feature type="transmembrane region" description="Helical" evidence="14">
    <location>
        <begin position="114"/>
        <end position="133"/>
    </location>
</feature>
<dbReference type="EMBL" id="BJWG01000001">
    <property type="protein sequence ID" value="GEL93443.1"/>
    <property type="molecule type" value="Genomic_DNA"/>
</dbReference>
<evidence type="ECO:0000256" key="7">
    <source>
        <dbReference type="ARBA" id="ARBA00022737"/>
    </source>
</evidence>
<dbReference type="GO" id="GO:0005886">
    <property type="term" value="C:plasma membrane"/>
    <property type="evidence" value="ECO:0007669"/>
    <property type="project" value="UniProtKB-SubCell"/>
</dbReference>
<dbReference type="GO" id="GO:0006508">
    <property type="term" value="P:proteolysis"/>
    <property type="evidence" value="ECO:0007669"/>
    <property type="project" value="UniProtKB-KW"/>
</dbReference>
<keyword evidence="13 14" id="KW-0472">Membrane</keyword>
<evidence type="ECO:0000256" key="6">
    <source>
        <dbReference type="ARBA" id="ARBA00022723"/>
    </source>
</evidence>
<comment type="caution">
    <text evidence="18">The sequence shown here is derived from an EMBL/GenBank/DDBJ whole genome shotgun (WGS) entry which is preliminary data.</text>
</comment>
<sequence>MRMSSPSSRRKSGWVVGHVAGAPVIVAPSWLLAVGVLTFLYADTARALTGLSGSAVYVVALSFVVLLFASVFLHELAHGLVARSRGQQPREFVLTLWGGHTSFDAVSATPATSALISVAGPVVNLVLAAAFFVPLRLDLLEPHTVLWALMWSGAAANGFVGLFNLVPALPLDGGRVLEAIVWATSRDRLRGTIVAGWCGRVFAVGFVAWALLASTGDGGEPDFFLVAWCAIIGAFLWSGASAAIKNAHVVRRVDGVTLSSVARRAVTVGASDSVAHAGAVAATGGAQEVVVLSPDGRPAAYVDRAAAAAVPAEVAGTTPVTAVSVPLPVGASVDGQLSGRALVDDVGRATRYSPVVAVLVDGRVIGLIRATDVIAALRP</sequence>
<dbReference type="Proteomes" id="UP000321720">
    <property type="component" value="Unassembled WGS sequence"/>
</dbReference>
<evidence type="ECO:0000313" key="19">
    <source>
        <dbReference type="Proteomes" id="UP000321720"/>
    </source>
</evidence>
<evidence type="ECO:0000313" key="18">
    <source>
        <dbReference type="EMBL" id="GEL93443.1"/>
    </source>
</evidence>
<feature type="transmembrane region" description="Helical" evidence="14">
    <location>
        <begin position="223"/>
        <end position="244"/>
    </location>
</feature>
<dbReference type="AlphaFoldDB" id="A0A511J6W3"/>
<evidence type="ECO:0000256" key="4">
    <source>
        <dbReference type="ARBA" id="ARBA00022670"/>
    </source>
</evidence>
<feature type="transmembrane region" description="Helical" evidence="14">
    <location>
        <begin position="54"/>
        <end position="73"/>
    </location>
</feature>
<comment type="cofactor">
    <cofactor evidence="14 16">
        <name>Zn(2+)</name>
        <dbReference type="ChEBI" id="CHEBI:29105"/>
    </cofactor>
    <text evidence="14 16">Binds 1 zinc ion per subunit.</text>
</comment>
<feature type="transmembrane region" description="Helical" evidence="14">
    <location>
        <begin position="192"/>
        <end position="211"/>
    </location>
</feature>
<dbReference type="InterPro" id="IPR016483">
    <property type="entry name" value="UCP006404_Pept_M50_CBS"/>
</dbReference>
<reference evidence="18 19" key="1">
    <citation type="submission" date="2019-07" db="EMBL/GenBank/DDBJ databases">
        <title>Whole genome shotgun sequence of Cellulomonas composti NBRC 100758.</title>
        <authorList>
            <person name="Hosoyama A."/>
            <person name="Uohara A."/>
            <person name="Ohji S."/>
            <person name="Ichikawa N."/>
        </authorList>
    </citation>
    <scope>NUCLEOTIDE SEQUENCE [LARGE SCALE GENOMIC DNA]</scope>
    <source>
        <strain evidence="18 19">NBRC 100758</strain>
    </source>
</reference>
<evidence type="ECO:0000256" key="10">
    <source>
        <dbReference type="ARBA" id="ARBA00022989"/>
    </source>
</evidence>
<feature type="binding site" evidence="16">
    <location>
        <position position="172"/>
    </location>
    <ligand>
        <name>Zn(2+)</name>
        <dbReference type="ChEBI" id="CHEBI:29105"/>
        <note>catalytic</note>
    </ligand>
</feature>
<keyword evidence="19" id="KW-1185">Reference proteome</keyword>
<evidence type="ECO:0000256" key="11">
    <source>
        <dbReference type="ARBA" id="ARBA00023049"/>
    </source>
</evidence>
<feature type="domain" description="Peptidase M50" evidence="17">
    <location>
        <begin position="63"/>
        <end position="133"/>
    </location>
</feature>
<evidence type="ECO:0000256" key="3">
    <source>
        <dbReference type="ARBA" id="ARBA00022475"/>
    </source>
</evidence>
<dbReference type="PANTHER" id="PTHR39188">
    <property type="entry name" value="MEMBRANE-ASSOCIATED ZINC METALLOPROTEASE M50B"/>
    <property type="match status" value="1"/>
</dbReference>
<feature type="binding site" evidence="16">
    <location>
        <position position="74"/>
    </location>
    <ligand>
        <name>Zn(2+)</name>
        <dbReference type="ChEBI" id="CHEBI:29105"/>
        <note>catalytic</note>
    </ligand>
</feature>
<proteinExistence type="inferred from homology"/>
<evidence type="ECO:0000256" key="14">
    <source>
        <dbReference type="PIRNR" id="PIRNR006404"/>
    </source>
</evidence>
<protein>
    <recommendedName>
        <fullName evidence="14">Zinc metalloprotease</fullName>
    </recommendedName>
</protein>
<keyword evidence="9 14" id="KW-0862">Zinc</keyword>
<evidence type="ECO:0000256" key="2">
    <source>
        <dbReference type="ARBA" id="ARBA00007931"/>
    </source>
</evidence>
<evidence type="ECO:0000256" key="15">
    <source>
        <dbReference type="PIRSR" id="PIRSR006404-1"/>
    </source>
</evidence>
<evidence type="ECO:0000256" key="5">
    <source>
        <dbReference type="ARBA" id="ARBA00022692"/>
    </source>
</evidence>
<keyword evidence="3 14" id="KW-1003">Cell membrane</keyword>
<name>A0A511J6W3_9CELL</name>
<evidence type="ECO:0000256" key="1">
    <source>
        <dbReference type="ARBA" id="ARBA00004651"/>
    </source>
</evidence>
<dbReference type="GO" id="GO:0008237">
    <property type="term" value="F:metallopeptidase activity"/>
    <property type="evidence" value="ECO:0007669"/>
    <property type="project" value="UniProtKB-UniRule"/>
</dbReference>
<keyword evidence="5 14" id="KW-0812">Transmembrane</keyword>
<evidence type="ECO:0000256" key="9">
    <source>
        <dbReference type="ARBA" id="ARBA00022833"/>
    </source>
</evidence>
<comment type="similarity">
    <text evidence="2 14">Belongs to the peptidase M50B family.</text>
</comment>
<keyword evidence="4 14" id="KW-0645">Protease</keyword>
<evidence type="ECO:0000256" key="16">
    <source>
        <dbReference type="PIRSR" id="PIRSR006404-2"/>
    </source>
</evidence>
<comment type="subcellular location">
    <subcellularLocation>
        <location evidence="1 14">Cell membrane</location>
        <topology evidence="1 14">Multi-pass membrane protein</topology>
    </subcellularLocation>
</comment>
<dbReference type="InterPro" id="IPR008915">
    <property type="entry name" value="Peptidase_M50"/>
</dbReference>
<dbReference type="CDD" id="cd06164">
    <property type="entry name" value="S2P-M50_SpoIVFB_CBS"/>
    <property type="match status" value="1"/>
</dbReference>
<feature type="binding site" evidence="16">
    <location>
        <position position="78"/>
    </location>
    <ligand>
        <name>Zn(2+)</name>
        <dbReference type="ChEBI" id="CHEBI:29105"/>
        <note>catalytic</note>
    </ligand>
</feature>
<organism evidence="18 19">
    <name type="scientific">Cellulomonas composti</name>
    <dbReference type="NCBI Taxonomy" id="266130"/>
    <lineage>
        <taxon>Bacteria</taxon>
        <taxon>Bacillati</taxon>
        <taxon>Actinomycetota</taxon>
        <taxon>Actinomycetes</taxon>
        <taxon>Micrococcales</taxon>
        <taxon>Cellulomonadaceae</taxon>
        <taxon>Cellulomonas</taxon>
    </lineage>
</organism>
<dbReference type="PIRSF" id="PIRSF006404">
    <property type="entry name" value="UCP006404_Pept_M50_CBS"/>
    <property type="match status" value="1"/>
</dbReference>
<keyword evidence="7" id="KW-0677">Repeat</keyword>
<dbReference type="Pfam" id="PF02163">
    <property type="entry name" value="Peptidase_M50"/>
    <property type="match status" value="2"/>
</dbReference>
<keyword evidence="10 14" id="KW-1133">Transmembrane helix</keyword>
<keyword evidence="6 14" id="KW-0479">Metal-binding</keyword>
<dbReference type="GO" id="GO:0046872">
    <property type="term" value="F:metal ion binding"/>
    <property type="evidence" value="ECO:0007669"/>
    <property type="project" value="UniProtKB-UniRule"/>
</dbReference>
<feature type="domain" description="Peptidase M50" evidence="17">
    <location>
        <begin position="146"/>
        <end position="191"/>
    </location>
</feature>
<evidence type="ECO:0000259" key="17">
    <source>
        <dbReference type="Pfam" id="PF02163"/>
    </source>
</evidence>
<dbReference type="PANTHER" id="PTHR39188:SF3">
    <property type="entry name" value="STAGE IV SPORULATION PROTEIN FB"/>
    <property type="match status" value="1"/>
</dbReference>
<gene>
    <name evidence="18" type="ORF">CCO02nite_01010</name>
</gene>
<feature type="active site" evidence="15">
    <location>
        <position position="75"/>
    </location>
</feature>
<keyword evidence="12" id="KW-0129">CBS domain</keyword>
<evidence type="ECO:0000256" key="8">
    <source>
        <dbReference type="ARBA" id="ARBA00022801"/>
    </source>
</evidence>
<feature type="transmembrane region" description="Helical" evidence="14">
    <location>
        <begin position="12"/>
        <end position="42"/>
    </location>
</feature>
<evidence type="ECO:0000256" key="13">
    <source>
        <dbReference type="ARBA" id="ARBA00023136"/>
    </source>
</evidence>
<feature type="transmembrane region" description="Helical" evidence="14">
    <location>
        <begin position="145"/>
        <end position="171"/>
    </location>
</feature>